<evidence type="ECO:0000313" key="2">
    <source>
        <dbReference type="Proteomes" id="UP001311232"/>
    </source>
</evidence>
<gene>
    <name evidence="1" type="ORF">CRENBAI_002304</name>
</gene>
<reference evidence="1 2" key="1">
    <citation type="submission" date="2021-06" db="EMBL/GenBank/DDBJ databases">
        <authorList>
            <person name="Palmer J.M."/>
        </authorList>
    </citation>
    <scope>NUCLEOTIDE SEQUENCE [LARGE SCALE GENOMIC DNA]</scope>
    <source>
        <strain evidence="1 2">MEX-2019</strain>
        <tissue evidence="1">Muscle</tissue>
    </source>
</reference>
<dbReference type="Proteomes" id="UP001311232">
    <property type="component" value="Unassembled WGS sequence"/>
</dbReference>
<name>A0AAV9R1Q4_9TELE</name>
<accession>A0AAV9R1Q4</accession>
<keyword evidence="2" id="KW-1185">Reference proteome</keyword>
<proteinExistence type="predicted"/>
<organism evidence="1 2">
    <name type="scientific">Crenichthys baileyi</name>
    <name type="common">White River springfish</name>
    <dbReference type="NCBI Taxonomy" id="28760"/>
    <lineage>
        <taxon>Eukaryota</taxon>
        <taxon>Metazoa</taxon>
        <taxon>Chordata</taxon>
        <taxon>Craniata</taxon>
        <taxon>Vertebrata</taxon>
        <taxon>Euteleostomi</taxon>
        <taxon>Actinopterygii</taxon>
        <taxon>Neopterygii</taxon>
        <taxon>Teleostei</taxon>
        <taxon>Neoteleostei</taxon>
        <taxon>Acanthomorphata</taxon>
        <taxon>Ovalentaria</taxon>
        <taxon>Atherinomorphae</taxon>
        <taxon>Cyprinodontiformes</taxon>
        <taxon>Goodeidae</taxon>
        <taxon>Crenichthys</taxon>
    </lineage>
</organism>
<evidence type="ECO:0008006" key="3">
    <source>
        <dbReference type="Google" id="ProtNLM"/>
    </source>
</evidence>
<evidence type="ECO:0000313" key="1">
    <source>
        <dbReference type="EMBL" id="KAK5603701.1"/>
    </source>
</evidence>
<dbReference type="AlphaFoldDB" id="A0AAV9R1Q4"/>
<dbReference type="EMBL" id="JAHHUM010002413">
    <property type="protein sequence ID" value="KAK5603701.1"/>
    <property type="molecule type" value="Genomic_DNA"/>
</dbReference>
<comment type="caution">
    <text evidence="1">The sequence shown here is derived from an EMBL/GenBank/DDBJ whole genome shotgun (WGS) entry which is preliminary data.</text>
</comment>
<protein>
    <recommendedName>
        <fullName evidence="3">Endonuclease/exonuclease/phosphatase domain-containing protein</fullName>
    </recommendedName>
</protein>
<sequence length="367" mass="40956">MTCRRSIREAADEQPPDSFLARLHEDLDNPAGLVMEPYLDGLLDSLDRRFQHLDIREPFKCWDPRQPEKMVQSKNGIFGPCLQKSCWTQTILHCCQKGHLISIICFKVKTDLRKRLQGDRLAASMLLSINGPPLTGFPYNRALELFFHKPKPNQPTLTPLGTVLFNTATASLQIAQRVLADQILSVEQTNPYSLVIVAGDFNKGVPDLHLIVNALEEDLGAKPPGLSLAKWFAHVSCESYLQSRSSEIASWKNLTIGHLPVHPPTPHAQLKHSSTITQRKCQHCKSPCHSSCQTQPLWLSGDIHPCPGLAHAKKQEEAATATDSCVIPTLQLFNQRIGGSMEEKEVCWRALRHDAGSTSEWGNVEWG</sequence>